<feature type="transmembrane region" description="Helical" evidence="6">
    <location>
        <begin position="65"/>
        <end position="88"/>
    </location>
</feature>
<evidence type="ECO:0000256" key="2">
    <source>
        <dbReference type="ARBA" id="ARBA00022475"/>
    </source>
</evidence>
<name>A0A5Q2RJ36_9ACTN</name>
<dbReference type="RefSeq" id="WP_153758133.1">
    <property type="nucleotide sequence ID" value="NZ_CP045851.1"/>
</dbReference>
<evidence type="ECO:0000256" key="4">
    <source>
        <dbReference type="ARBA" id="ARBA00022989"/>
    </source>
</evidence>
<evidence type="ECO:0000259" key="7">
    <source>
        <dbReference type="PROSITE" id="PS50156"/>
    </source>
</evidence>
<dbReference type="PANTHER" id="PTHR33406">
    <property type="entry name" value="MEMBRANE PROTEIN MJ1562-RELATED"/>
    <property type="match status" value="1"/>
</dbReference>
<evidence type="ECO:0000256" key="6">
    <source>
        <dbReference type="SAM" id="Phobius"/>
    </source>
</evidence>
<accession>A0A5Q2RJ36</accession>
<dbReference type="Pfam" id="PF03176">
    <property type="entry name" value="MMPL"/>
    <property type="match status" value="1"/>
</dbReference>
<dbReference type="InterPro" id="IPR050545">
    <property type="entry name" value="Mycobact_MmpL"/>
</dbReference>
<reference evidence="8 9" key="1">
    <citation type="submission" date="2019-11" db="EMBL/GenBank/DDBJ databases">
        <authorList>
            <person name="He Y."/>
        </authorList>
    </citation>
    <scope>NUCLEOTIDE SEQUENCE [LARGE SCALE GENOMIC DNA]</scope>
    <source>
        <strain evidence="8 9">SCSIO 58843</strain>
    </source>
</reference>
<evidence type="ECO:0000313" key="8">
    <source>
        <dbReference type="EMBL" id="QGG94027.1"/>
    </source>
</evidence>
<keyword evidence="3 6" id="KW-0812">Transmembrane</keyword>
<feature type="domain" description="SSD" evidence="7">
    <location>
        <begin position="1"/>
        <end position="115"/>
    </location>
</feature>
<dbReference type="GO" id="GO:0005886">
    <property type="term" value="C:plasma membrane"/>
    <property type="evidence" value="ECO:0007669"/>
    <property type="project" value="UniProtKB-SubCell"/>
</dbReference>
<keyword evidence="4 6" id="KW-1133">Transmembrane helix</keyword>
<organism evidence="8 9">
    <name type="scientific">Actinomarinicola tropica</name>
    <dbReference type="NCBI Taxonomy" id="2789776"/>
    <lineage>
        <taxon>Bacteria</taxon>
        <taxon>Bacillati</taxon>
        <taxon>Actinomycetota</taxon>
        <taxon>Acidimicrobiia</taxon>
        <taxon>Acidimicrobiales</taxon>
        <taxon>Iamiaceae</taxon>
        <taxon>Actinomarinicola</taxon>
    </lineage>
</organism>
<dbReference type="KEGG" id="atq:GH723_02295"/>
<evidence type="ECO:0000256" key="1">
    <source>
        <dbReference type="ARBA" id="ARBA00004651"/>
    </source>
</evidence>
<feature type="transmembrane region" description="Helical" evidence="6">
    <location>
        <begin position="94"/>
        <end position="120"/>
    </location>
</feature>
<dbReference type="InterPro" id="IPR000731">
    <property type="entry name" value="SSD"/>
</dbReference>
<dbReference type="PANTHER" id="PTHR33406:SF13">
    <property type="entry name" value="MEMBRANE PROTEIN YDFJ"/>
    <property type="match status" value="1"/>
</dbReference>
<dbReference type="Proteomes" id="UP000334019">
    <property type="component" value="Chromosome"/>
</dbReference>
<evidence type="ECO:0000256" key="5">
    <source>
        <dbReference type="ARBA" id="ARBA00023136"/>
    </source>
</evidence>
<dbReference type="Gene3D" id="1.20.1640.10">
    <property type="entry name" value="Multidrug efflux transporter AcrB transmembrane domain"/>
    <property type="match status" value="1"/>
</dbReference>
<dbReference type="InterPro" id="IPR004869">
    <property type="entry name" value="MMPL_dom"/>
</dbReference>
<feature type="transmembrane region" description="Helical" evidence="6">
    <location>
        <begin position="152"/>
        <end position="171"/>
    </location>
</feature>
<dbReference type="EMBL" id="CP045851">
    <property type="protein sequence ID" value="QGG94027.1"/>
    <property type="molecule type" value="Genomic_DNA"/>
</dbReference>
<comment type="subcellular location">
    <subcellularLocation>
        <location evidence="1">Cell membrane</location>
        <topology evidence="1">Multi-pass membrane protein</topology>
    </subcellularLocation>
</comment>
<dbReference type="SUPFAM" id="SSF82866">
    <property type="entry name" value="Multidrug efflux transporter AcrB transmembrane domain"/>
    <property type="match status" value="1"/>
</dbReference>
<keyword evidence="9" id="KW-1185">Reference proteome</keyword>
<dbReference type="PROSITE" id="PS50156">
    <property type="entry name" value="SSD"/>
    <property type="match status" value="1"/>
</dbReference>
<evidence type="ECO:0000313" key="9">
    <source>
        <dbReference type="Proteomes" id="UP000334019"/>
    </source>
</evidence>
<keyword evidence="2" id="KW-1003">Cell membrane</keyword>
<gene>
    <name evidence="8" type="ORF">GH723_02295</name>
</gene>
<proteinExistence type="predicted"/>
<sequence length="191" mass="20022">MGLVVLLTRVIEVFTFAPAMAAMIGLGVGIDYALFIVTRYRQELRAGLEPADACARPLSTAGRAVVFAGATVVVSLLGLVLMGVSMVVGMAVSAALVVSCTVVAALTLLPAMLGFIGPSIDRFAVGRTRRVEEVATDSRWYRWSRTVQAHPWPAMAVALVVLLGLSAPVLAMELGGPHFGGGPETQSSRRA</sequence>
<protein>
    <submittedName>
        <fullName evidence="8">MMPL family transporter</fullName>
    </submittedName>
</protein>
<dbReference type="AlphaFoldDB" id="A0A5Q2RJ36"/>
<keyword evidence="5 6" id="KW-0472">Membrane</keyword>
<feature type="transmembrane region" description="Helical" evidence="6">
    <location>
        <begin position="13"/>
        <end position="35"/>
    </location>
</feature>
<evidence type="ECO:0000256" key="3">
    <source>
        <dbReference type="ARBA" id="ARBA00022692"/>
    </source>
</evidence>